<sequence length="40" mass="4378">MIGCCMSVRVLGQEAAEGWFKAGWWRQDGVLAASCAQEEC</sequence>
<dbReference type="AlphaFoldDB" id="A0A0E9QW51"/>
<evidence type="ECO:0000313" key="1">
    <source>
        <dbReference type="EMBL" id="JAH20465.1"/>
    </source>
</evidence>
<proteinExistence type="predicted"/>
<name>A0A0E9QW51_ANGAN</name>
<reference evidence="1" key="2">
    <citation type="journal article" date="2015" name="Fish Shellfish Immunol.">
        <title>Early steps in the European eel (Anguilla anguilla)-Vibrio vulnificus interaction in the gills: Role of the RtxA13 toxin.</title>
        <authorList>
            <person name="Callol A."/>
            <person name="Pajuelo D."/>
            <person name="Ebbesson L."/>
            <person name="Teles M."/>
            <person name="MacKenzie S."/>
            <person name="Amaro C."/>
        </authorList>
    </citation>
    <scope>NUCLEOTIDE SEQUENCE</scope>
</reference>
<organism evidence="1">
    <name type="scientific">Anguilla anguilla</name>
    <name type="common">European freshwater eel</name>
    <name type="synonym">Muraena anguilla</name>
    <dbReference type="NCBI Taxonomy" id="7936"/>
    <lineage>
        <taxon>Eukaryota</taxon>
        <taxon>Metazoa</taxon>
        <taxon>Chordata</taxon>
        <taxon>Craniata</taxon>
        <taxon>Vertebrata</taxon>
        <taxon>Euteleostomi</taxon>
        <taxon>Actinopterygii</taxon>
        <taxon>Neopterygii</taxon>
        <taxon>Teleostei</taxon>
        <taxon>Anguilliformes</taxon>
        <taxon>Anguillidae</taxon>
        <taxon>Anguilla</taxon>
    </lineage>
</organism>
<accession>A0A0E9QW51</accession>
<protein>
    <submittedName>
        <fullName evidence="1">Uncharacterized protein</fullName>
    </submittedName>
</protein>
<dbReference type="EMBL" id="GBXM01088112">
    <property type="protein sequence ID" value="JAH20465.1"/>
    <property type="molecule type" value="Transcribed_RNA"/>
</dbReference>
<reference evidence="1" key="1">
    <citation type="submission" date="2014-11" db="EMBL/GenBank/DDBJ databases">
        <authorList>
            <person name="Amaro Gonzalez C."/>
        </authorList>
    </citation>
    <scope>NUCLEOTIDE SEQUENCE</scope>
</reference>